<dbReference type="Pfam" id="PF04248">
    <property type="entry name" value="NTP_transf_9"/>
    <property type="match status" value="1"/>
</dbReference>
<sequence length="93" mass="10608">MKAMWNNEIIAESDDVLFFDNNQYFPPDSLKKDFFKQASNTTVCSWKGTANYFDVVVKGKINEGAAWYYANPSQAAEQIKGRIAFWKGVILSK</sequence>
<dbReference type="PANTHER" id="PTHR34310:SF5">
    <property type="entry name" value="DUF427 DOMAIN PROTEIN (AFU_ORTHOLOGUE AFUA_3G02220)"/>
    <property type="match status" value="1"/>
</dbReference>
<dbReference type="EMBL" id="CP017834">
    <property type="protein sequence ID" value="APJ03662.1"/>
    <property type="molecule type" value="Genomic_DNA"/>
</dbReference>
<dbReference type="Proteomes" id="UP000184731">
    <property type="component" value="Chromosome"/>
</dbReference>
<dbReference type="RefSeq" id="WP_148697404.1">
    <property type="nucleotide sequence ID" value="NZ_CP017834.1"/>
</dbReference>
<organism evidence="2 3">
    <name type="scientific">Silvanigrella aquatica</name>
    <dbReference type="NCBI Taxonomy" id="1915309"/>
    <lineage>
        <taxon>Bacteria</taxon>
        <taxon>Pseudomonadati</taxon>
        <taxon>Bdellovibrionota</taxon>
        <taxon>Oligoflexia</taxon>
        <taxon>Silvanigrellales</taxon>
        <taxon>Silvanigrellaceae</taxon>
        <taxon>Silvanigrella</taxon>
    </lineage>
</organism>
<dbReference type="STRING" id="1915309.AXG55_06975"/>
<evidence type="ECO:0000259" key="1">
    <source>
        <dbReference type="Pfam" id="PF04248"/>
    </source>
</evidence>
<name>A0A1L4D0C3_9BACT</name>
<evidence type="ECO:0000313" key="3">
    <source>
        <dbReference type="Proteomes" id="UP000184731"/>
    </source>
</evidence>
<dbReference type="PANTHER" id="PTHR34310">
    <property type="entry name" value="DUF427 DOMAIN PROTEIN (AFU_ORTHOLOGUE AFUA_3G02220)"/>
    <property type="match status" value="1"/>
</dbReference>
<feature type="domain" description="DUF427" evidence="1">
    <location>
        <begin position="1"/>
        <end position="87"/>
    </location>
</feature>
<keyword evidence="3" id="KW-1185">Reference proteome</keyword>
<dbReference type="InterPro" id="IPR007361">
    <property type="entry name" value="DUF427"/>
</dbReference>
<dbReference type="OrthoDB" id="4565346at2"/>
<reference evidence="2 3" key="1">
    <citation type="submission" date="2016-10" db="EMBL/GenBank/DDBJ databases">
        <title>Silvanigrella aquatica sp. nov., isolated from a freshwater lake located in the Black Forest, Germany, description of Silvanigrellaceae fam. nov., Silvanigrellales ord. nov., reclassification of the order Bdellovibrionales in the class Oligoflexia, reclassification of the families Bacteriovoracaceae and Halobacteriovoraceae in the new order Bacteriovoracales ord. nov., and reclassification of the family Pseudobacteriovoracaceae in the order Oligoflexiales.</title>
        <authorList>
            <person name="Hahn M.W."/>
            <person name="Schmidt J."/>
            <person name="Koll U."/>
            <person name="Rohde M."/>
            <person name="Verbag S."/>
            <person name="Pitt A."/>
            <person name="Nakai R."/>
            <person name="Naganuma T."/>
            <person name="Lang E."/>
        </authorList>
    </citation>
    <scope>NUCLEOTIDE SEQUENCE [LARGE SCALE GENOMIC DNA]</scope>
    <source>
        <strain evidence="2 3">MWH-Nonnen-W8red</strain>
    </source>
</reference>
<gene>
    <name evidence="2" type="ORF">AXG55_06975</name>
</gene>
<accession>A0A1L4D0C3</accession>
<dbReference type="Gene3D" id="2.170.150.40">
    <property type="entry name" value="Domain of unknown function (DUF427)"/>
    <property type="match status" value="1"/>
</dbReference>
<proteinExistence type="predicted"/>
<dbReference type="InterPro" id="IPR038694">
    <property type="entry name" value="DUF427_sf"/>
</dbReference>
<evidence type="ECO:0000313" key="2">
    <source>
        <dbReference type="EMBL" id="APJ03662.1"/>
    </source>
</evidence>
<protein>
    <recommendedName>
        <fullName evidence="1">DUF427 domain-containing protein</fullName>
    </recommendedName>
</protein>
<dbReference type="KEGG" id="saqi:AXG55_06975"/>
<dbReference type="AlphaFoldDB" id="A0A1L4D0C3"/>